<dbReference type="GO" id="GO:0005643">
    <property type="term" value="C:nuclear pore"/>
    <property type="evidence" value="ECO:0007669"/>
    <property type="project" value="UniProtKB-SubCell"/>
</dbReference>
<dbReference type="GO" id="GO:0016973">
    <property type="term" value="P:poly(A)+ mRNA export from nucleus"/>
    <property type="evidence" value="ECO:0007669"/>
    <property type="project" value="TreeGrafter"/>
</dbReference>
<name>A0A383W7X6_TETOB</name>
<protein>
    <recommendedName>
        <fullName evidence="4">Nuclear pore protein</fullName>
    </recommendedName>
</protein>
<proteinExistence type="inferred from homology"/>
<dbReference type="GO" id="GO:0006606">
    <property type="term" value="P:protein import into nucleus"/>
    <property type="evidence" value="ECO:0007669"/>
    <property type="project" value="TreeGrafter"/>
</dbReference>
<comment type="similarity">
    <text evidence="2 4">Belongs to the nucleoporin interacting component (NIC) family.</text>
</comment>
<sequence length="854" mass="91397">MTPEQTDWLSLVHQTNDLVAQDRHGYPKVQRDLTGLLLSSQSARARTSRVRSQDEQAAATRLLAMQGFDAGRLNQDVAMLELQPTLEDVFHADTTSVEDYLQQIQDMTILTAIQEAQQDTIMSFERYMSDCMNRDWANDKAGLFSSVAPFTGLSAGGSALGGLSFGSVARGDTGAYAGGAKLGPQEQAYMAVVKQLTAAAAAAAAGGGAAQPDPITAFGAACEQYEDKSPDTLMSNCWKLLGDILSIAQGKGATPAQGTGYVEMLLQGGRNHLQSGFAAHMRSVVSRHRSTAQRGADPDPLRDVQAYLAVKFRDKGLLDITAPGGVDTTWAQVYYGLRSGMHDVALRAAERALDFSQRGAAGGGSVKQLLQAWLGNAAGFRSSHGARMVQECERLLQSYNQKQGQLKQDYQLLVYALMAGDSRSVDTLFKLSPGLFPTMEDYIWVKLSLVNTAPAAAGAGSSLGGGSSSWGGSMSPSSGGGLGQGAPAYTLAALQAELNRWGPKYYSKDGAEPLLFLTVLLLSLQFKRGLAFLLKSDMAKAYRLDGIHLALALHFTGVLACNTDDPAAGAPLDLSLPDAVASFGRRYVASDSSTALQYYMLAAELAGGGVKEQGKLFRELLVQSKDYGTLLGGGGALGSGGAIQQFVPNPKQRANLFESVAYDCQINQQPDEARELFMAAQKPRAALRIINQQLSAAIHASKGAVTESVAVLLSRGQAAVEAIAAAPDPTSRRDAEAFQQLQLIRQMVELAGQGQWDKVLQASSQLSFIPTEKARIEVCKLEVRQLDDSVRERMSDVLQILAAAISQAKSSPDSHMLSMLRERVACLKVFVLDLDPSITPQVYERINACVREFS</sequence>
<keyword evidence="4" id="KW-0906">Nuclear pore complex</keyword>
<keyword evidence="4" id="KW-0813">Transport</keyword>
<dbReference type="EMBL" id="FNXT01001184">
    <property type="protein sequence ID" value="SZX73094.1"/>
    <property type="molecule type" value="Genomic_DNA"/>
</dbReference>
<keyword evidence="3 4" id="KW-0539">Nucleus</keyword>
<evidence type="ECO:0000313" key="5">
    <source>
        <dbReference type="EMBL" id="SZX73094.1"/>
    </source>
</evidence>
<keyword evidence="4" id="KW-0509">mRNA transport</keyword>
<dbReference type="Pfam" id="PF04097">
    <property type="entry name" value="Nic96"/>
    <property type="match status" value="1"/>
</dbReference>
<evidence type="ECO:0000256" key="1">
    <source>
        <dbReference type="ARBA" id="ARBA00004259"/>
    </source>
</evidence>
<dbReference type="PANTHER" id="PTHR11225">
    <property type="entry name" value="NUCLEAR PORE COMPLEX PROTEIN NUP93 NUCLEOPORIN NUP93 DEAD EYE PROTEIN"/>
    <property type="match status" value="1"/>
</dbReference>
<gene>
    <name evidence="5" type="ORF">BQ4739_LOCUS13212</name>
</gene>
<keyword evidence="6" id="KW-1185">Reference proteome</keyword>
<evidence type="ECO:0000256" key="4">
    <source>
        <dbReference type="RuleBase" id="RU364035"/>
    </source>
</evidence>
<keyword evidence="4" id="KW-0653">Protein transport</keyword>
<keyword evidence="4" id="KW-0472">Membrane</keyword>
<organism evidence="5 6">
    <name type="scientific">Tetradesmus obliquus</name>
    <name type="common">Green alga</name>
    <name type="synonym">Acutodesmus obliquus</name>
    <dbReference type="NCBI Taxonomy" id="3088"/>
    <lineage>
        <taxon>Eukaryota</taxon>
        <taxon>Viridiplantae</taxon>
        <taxon>Chlorophyta</taxon>
        <taxon>core chlorophytes</taxon>
        <taxon>Chlorophyceae</taxon>
        <taxon>CS clade</taxon>
        <taxon>Sphaeropleales</taxon>
        <taxon>Scenedesmaceae</taxon>
        <taxon>Tetradesmus</taxon>
    </lineage>
</organism>
<dbReference type="Proteomes" id="UP000256970">
    <property type="component" value="Unassembled WGS sequence"/>
</dbReference>
<evidence type="ECO:0000256" key="2">
    <source>
        <dbReference type="ARBA" id="ARBA00010186"/>
    </source>
</evidence>
<comment type="subcellular location">
    <subcellularLocation>
        <location evidence="1">Nucleus envelope</location>
    </subcellularLocation>
    <subcellularLocation>
        <location evidence="4">Nucleus</location>
        <location evidence="4">Nuclear pore complex</location>
    </subcellularLocation>
</comment>
<dbReference type="AlphaFoldDB" id="A0A383W7X6"/>
<keyword evidence="4" id="KW-0811">Translocation</keyword>
<dbReference type="PANTHER" id="PTHR11225:SF4">
    <property type="entry name" value="NUCLEAR PORE COMPLEX PROTEIN NUP93"/>
    <property type="match status" value="1"/>
</dbReference>
<dbReference type="GO" id="GO:0017056">
    <property type="term" value="F:structural constituent of nuclear pore"/>
    <property type="evidence" value="ECO:0007669"/>
    <property type="project" value="InterPro"/>
</dbReference>
<evidence type="ECO:0000256" key="3">
    <source>
        <dbReference type="ARBA" id="ARBA00023242"/>
    </source>
</evidence>
<reference evidence="5 6" key="1">
    <citation type="submission" date="2016-10" db="EMBL/GenBank/DDBJ databases">
        <authorList>
            <person name="Cai Z."/>
        </authorList>
    </citation>
    <scope>NUCLEOTIDE SEQUENCE [LARGE SCALE GENOMIC DNA]</scope>
</reference>
<evidence type="ECO:0000313" key="6">
    <source>
        <dbReference type="Proteomes" id="UP000256970"/>
    </source>
</evidence>
<dbReference type="InterPro" id="IPR007231">
    <property type="entry name" value="Nucleoporin_int_Nup93/Nic96"/>
</dbReference>
<accession>A0A383W7X6</accession>